<accession>A0ABU3B811</accession>
<sequence>MLCLNRPADHDVLLVEPLTRREKRVLQLVARGWSNQRIAQAQFISINTVKYHLKNIYLKLDVHKRTEAVWVATRIGLVDPNDPDEGESRAQEPRLTSA</sequence>
<gene>
    <name evidence="6" type="ORF">RM531_06965</name>
</gene>
<dbReference type="CDD" id="cd06170">
    <property type="entry name" value="LuxR_C_like"/>
    <property type="match status" value="1"/>
</dbReference>
<dbReference type="PANTHER" id="PTHR44688:SF16">
    <property type="entry name" value="DNA-BINDING TRANSCRIPTIONAL ACTIVATOR DEVR_DOSR"/>
    <property type="match status" value="1"/>
</dbReference>
<organism evidence="6 7">
    <name type="scientific">Spectribacter acetivorans</name>
    <dbReference type="NCBI Taxonomy" id="3075603"/>
    <lineage>
        <taxon>Bacteria</taxon>
        <taxon>Pseudomonadati</taxon>
        <taxon>Pseudomonadota</taxon>
        <taxon>Gammaproteobacteria</taxon>
        <taxon>Salinisphaerales</taxon>
        <taxon>Salinisphaeraceae</taxon>
        <taxon>Spectribacter</taxon>
    </lineage>
</organism>
<reference evidence="6 7" key="1">
    <citation type="submission" date="2023-09" db="EMBL/GenBank/DDBJ databases">
        <authorList>
            <person name="Rey-Velasco X."/>
        </authorList>
    </citation>
    <scope>NUCLEOTIDE SEQUENCE [LARGE SCALE GENOMIC DNA]</scope>
    <source>
        <strain evidence="6 7">P385</strain>
    </source>
</reference>
<dbReference type="InterPro" id="IPR000792">
    <property type="entry name" value="Tscrpt_reg_LuxR_C"/>
</dbReference>
<feature type="domain" description="HTH luxR-type" evidence="5">
    <location>
        <begin position="11"/>
        <end position="76"/>
    </location>
</feature>
<evidence type="ECO:0000256" key="4">
    <source>
        <dbReference type="SAM" id="MobiDB-lite"/>
    </source>
</evidence>
<keyword evidence="2" id="KW-0238">DNA-binding</keyword>
<dbReference type="InterPro" id="IPR036388">
    <property type="entry name" value="WH-like_DNA-bd_sf"/>
</dbReference>
<keyword evidence="7" id="KW-1185">Reference proteome</keyword>
<dbReference type="RefSeq" id="WP_311658287.1">
    <property type="nucleotide sequence ID" value="NZ_JAVRHY010000005.1"/>
</dbReference>
<dbReference type="InterPro" id="IPR016032">
    <property type="entry name" value="Sig_transdc_resp-reg_C-effctor"/>
</dbReference>
<keyword evidence="3" id="KW-0804">Transcription</keyword>
<evidence type="ECO:0000256" key="2">
    <source>
        <dbReference type="ARBA" id="ARBA00023125"/>
    </source>
</evidence>
<feature type="region of interest" description="Disordered" evidence="4">
    <location>
        <begin position="78"/>
        <end position="98"/>
    </location>
</feature>
<dbReference type="SMART" id="SM00421">
    <property type="entry name" value="HTH_LUXR"/>
    <property type="match status" value="1"/>
</dbReference>
<evidence type="ECO:0000256" key="3">
    <source>
        <dbReference type="ARBA" id="ARBA00023163"/>
    </source>
</evidence>
<dbReference type="Gene3D" id="1.10.10.10">
    <property type="entry name" value="Winged helix-like DNA-binding domain superfamily/Winged helix DNA-binding domain"/>
    <property type="match status" value="1"/>
</dbReference>
<protein>
    <submittedName>
        <fullName evidence="6">Response regulator transcription factor</fullName>
    </submittedName>
</protein>
<evidence type="ECO:0000256" key="1">
    <source>
        <dbReference type="ARBA" id="ARBA00023015"/>
    </source>
</evidence>
<keyword evidence="1" id="KW-0805">Transcription regulation</keyword>
<proteinExistence type="predicted"/>
<dbReference type="Proteomes" id="UP001259982">
    <property type="component" value="Unassembled WGS sequence"/>
</dbReference>
<name>A0ABU3B811_9GAMM</name>
<dbReference type="EMBL" id="JAVRHY010000005">
    <property type="protein sequence ID" value="MDT0618210.1"/>
    <property type="molecule type" value="Genomic_DNA"/>
</dbReference>
<dbReference type="PROSITE" id="PS50043">
    <property type="entry name" value="HTH_LUXR_2"/>
    <property type="match status" value="1"/>
</dbReference>
<evidence type="ECO:0000259" key="5">
    <source>
        <dbReference type="PROSITE" id="PS50043"/>
    </source>
</evidence>
<dbReference type="Pfam" id="PF00196">
    <property type="entry name" value="GerE"/>
    <property type="match status" value="1"/>
</dbReference>
<dbReference type="SUPFAM" id="SSF46894">
    <property type="entry name" value="C-terminal effector domain of the bipartite response regulators"/>
    <property type="match status" value="1"/>
</dbReference>
<evidence type="ECO:0000313" key="6">
    <source>
        <dbReference type="EMBL" id="MDT0618210.1"/>
    </source>
</evidence>
<comment type="caution">
    <text evidence="6">The sequence shown here is derived from an EMBL/GenBank/DDBJ whole genome shotgun (WGS) entry which is preliminary data.</text>
</comment>
<dbReference type="PANTHER" id="PTHR44688">
    <property type="entry name" value="DNA-BINDING TRANSCRIPTIONAL ACTIVATOR DEVR_DOSR"/>
    <property type="match status" value="1"/>
</dbReference>
<dbReference type="PRINTS" id="PR00038">
    <property type="entry name" value="HTHLUXR"/>
</dbReference>
<evidence type="ECO:0000313" key="7">
    <source>
        <dbReference type="Proteomes" id="UP001259982"/>
    </source>
</evidence>